<evidence type="ECO:0000313" key="1">
    <source>
        <dbReference type="EMBL" id="KAK6944079.1"/>
    </source>
</evidence>
<reference evidence="1 2" key="1">
    <citation type="submission" date="2023-12" db="EMBL/GenBank/DDBJ databases">
        <title>A high-quality genome assembly for Dillenia turbinata (Dilleniales).</title>
        <authorList>
            <person name="Chanderbali A."/>
        </authorList>
    </citation>
    <scope>NUCLEOTIDE SEQUENCE [LARGE SCALE GENOMIC DNA]</scope>
    <source>
        <strain evidence="1">LSX21</strain>
        <tissue evidence="1">Leaf</tissue>
    </source>
</reference>
<gene>
    <name evidence="1" type="ORF">RJ641_025181</name>
</gene>
<evidence type="ECO:0000313" key="2">
    <source>
        <dbReference type="Proteomes" id="UP001370490"/>
    </source>
</evidence>
<keyword evidence="2" id="KW-1185">Reference proteome</keyword>
<dbReference type="AlphaFoldDB" id="A0AAN8W113"/>
<comment type="caution">
    <text evidence="1">The sequence shown here is derived from an EMBL/GenBank/DDBJ whole genome shotgun (WGS) entry which is preliminary data.</text>
</comment>
<dbReference type="EMBL" id="JBAMMX010000003">
    <property type="protein sequence ID" value="KAK6944079.1"/>
    <property type="molecule type" value="Genomic_DNA"/>
</dbReference>
<sequence>MSGSDMNLLDEGIDLLKNAIVMASETFVQPAIPRFDDHYDYWSMNFLRSKEYWHVVESRVADPVAELYK</sequence>
<organism evidence="1 2">
    <name type="scientific">Dillenia turbinata</name>
    <dbReference type="NCBI Taxonomy" id="194707"/>
    <lineage>
        <taxon>Eukaryota</taxon>
        <taxon>Viridiplantae</taxon>
        <taxon>Streptophyta</taxon>
        <taxon>Embryophyta</taxon>
        <taxon>Tracheophyta</taxon>
        <taxon>Spermatophyta</taxon>
        <taxon>Magnoliopsida</taxon>
        <taxon>eudicotyledons</taxon>
        <taxon>Gunneridae</taxon>
        <taxon>Pentapetalae</taxon>
        <taxon>Dilleniales</taxon>
        <taxon>Dilleniaceae</taxon>
        <taxon>Dillenia</taxon>
    </lineage>
</organism>
<proteinExistence type="predicted"/>
<accession>A0AAN8W113</accession>
<name>A0AAN8W113_9MAGN</name>
<dbReference type="Proteomes" id="UP001370490">
    <property type="component" value="Unassembled WGS sequence"/>
</dbReference>
<protein>
    <submittedName>
        <fullName evidence="1">Uncharacterized protein</fullName>
    </submittedName>
</protein>